<gene>
    <name evidence="7" type="ORF">AWRIB429_1536</name>
</gene>
<dbReference type="SUPFAM" id="SSF53756">
    <property type="entry name" value="UDP-Glycosyltransferase/glycogen phosphorylase"/>
    <property type="match status" value="1"/>
</dbReference>
<keyword evidence="3" id="KW-0328">Glycosyltransferase</keyword>
<dbReference type="InterPro" id="IPR039042">
    <property type="entry name" value="Alg13-like"/>
</dbReference>
<evidence type="ECO:0000256" key="2">
    <source>
        <dbReference type="ARBA" id="ARBA00006962"/>
    </source>
</evidence>
<dbReference type="PANTHER" id="PTHR12867:SF6">
    <property type="entry name" value="N-ACETYLGLUCOSAMINYLDIPHOSPHODOLICHOL N-ACETYLGLUCOSAMINYLTRANSFERASE"/>
    <property type="match status" value="1"/>
</dbReference>
<protein>
    <recommendedName>
        <fullName evidence="6">Glycosyl transferase family 28 C-terminal domain-containing protein</fullName>
    </recommendedName>
</protein>
<dbReference type="PANTHER" id="PTHR12867">
    <property type="entry name" value="GLYCOSYL TRANSFERASE-RELATED"/>
    <property type="match status" value="1"/>
</dbReference>
<dbReference type="AlphaFoldDB" id="D3LB06"/>
<evidence type="ECO:0000256" key="3">
    <source>
        <dbReference type="ARBA" id="ARBA00022676"/>
    </source>
</evidence>
<dbReference type="InterPro" id="IPR007235">
    <property type="entry name" value="Glyco_trans_28_C"/>
</dbReference>
<organism evidence="7 8">
    <name type="scientific">Oenococcus oeni AWRIB429</name>
    <dbReference type="NCBI Taxonomy" id="655225"/>
    <lineage>
        <taxon>Bacteria</taxon>
        <taxon>Bacillati</taxon>
        <taxon>Bacillota</taxon>
        <taxon>Bacilli</taxon>
        <taxon>Lactobacillales</taxon>
        <taxon>Lactobacillaceae</taxon>
        <taxon>Oenococcus</taxon>
    </lineage>
</organism>
<dbReference type="Pfam" id="PF04101">
    <property type="entry name" value="Glyco_tran_28_C"/>
    <property type="match status" value="1"/>
</dbReference>
<comment type="subcellular location">
    <subcellularLocation>
        <location evidence="1">Endoplasmic reticulum</location>
    </subcellularLocation>
</comment>
<dbReference type="Gene3D" id="3.40.50.2000">
    <property type="entry name" value="Glycogen Phosphorylase B"/>
    <property type="match status" value="1"/>
</dbReference>
<keyword evidence="5" id="KW-0256">Endoplasmic reticulum</keyword>
<proteinExistence type="inferred from homology"/>
<reference evidence="7 8" key="1">
    <citation type="journal article" date="2010" name="Appl. Microbiol. Biotechnol.">
        <title>Genotypic diversity in Oenococcus oeni by high-density microarray comparative genome hybridization and whole genome sequencing.</title>
        <authorList>
            <person name="Borneman A.R."/>
            <person name="Bartowsky E.J."/>
            <person name="McCarthy J."/>
            <person name="Chambers P.J."/>
        </authorList>
    </citation>
    <scope>NUCLEOTIDE SEQUENCE [LARGE SCALE GENOMIC DNA]</scope>
    <source>
        <strain evidence="7 8">AWRIB429</strain>
    </source>
</reference>
<feature type="domain" description="Glycosyl transferase family 28 C-terminal" evidence="6">
    <location>
        <begin position="1"/>
        <end position="152"/>
    </location>
</feature>
<name>D3LB06_OENOE</name>
<comment type="caution">
    <text evidence="7">The sequence shown here is derived from an EMBL/GenBank/DDBJ whole genome shotgun (WGS) entry which is preliminary data.</text>
</comment>
<keyword evidence="4" id="KW-0808">Transferase</keyword>
<evidence type="ECO:0000256" key="1">
    <source>
        <dbReference type="ARBA" id="ARBA00004240"/>
    </source>
</evidence>
<evidence type="ECO:0000256" key="5">
    <source>
        <dbReference type="ARBA" id="ARBA00022824"/>
    </source>
</evidence>
<evidence type="ECO:0000313" key="8">
    <source>
        <dbReference type="Proteomes" id="UP000003075"/>
    </source>
</evidence>
<dbReference type="RefSeq" id="WP_002819315.1">
    <property type="nucleotide sequence ID" value="NZ_ACSE01000028.1"/>
</dbReference>
<dbReference type="Proteomes" id="UP000003075">
    <property type="component" value="Unassembled WGS sequence"/>
</dbReference>
<comment type="similarity">
    <text evidence="2">Belongs to the glycosyltransferase 28 family.</text>
</comment>
<dbReference type="GO" id="GO:0006488">
    <property type="term" value="P:dolichol-linked oligosaccharide biosynthetic process"/>
    <property type="evidence" value="ECO:0007669"/>
    <property type="project" value="InterPro"/>
</dbReference>
<evidence type="ECO:0000259" key="6">
    <source>
        <dbReference type="Pfam" id="PF04101"/>
    </source>
</evidence>
<dbReference type="OrthoDB" id="9814973at2"/>
<dbReference type="GO" id="GO:0016758">
    <property type="term" value="F:hexosyltransferase activity"/>
    <property type="evidence" value="ECO:0007669"/>
    <property type="project" value="InterPro"/>
</dbReference>
<evidence type="ECO:0000256" key="4">
    <source>
        <dbReference type="ARBA" id="ARBA00022679"/>
    </source>
</evidence>
<evidence type="ECO:0000313" key="7">
    <source>
        <dbReference type="EMBL" id="EFD87961.1"/>
    </source>
</evidence>
<dbReference type="GeneID" id="75066422"/>
<accession>D3LB06</accession>
<dbReference type="EMBL" id="ACSE01000028">
    <property type="protein sequence ID" value="EFD87961.1"/>
    <property type="molecule type" value="Genomic_DNA"/>
</dbReference>
<sequence>MIFVTVGTHEQPFDRLLREVDKLIEKKVITEKVIMQTGFSKYTPKNAEWKSFLSYDQMDQMIVSSHIVISHGGPASFLNVMSQGKTPIVVPRLSEFHEHVNDHQLIFVQQLIDRGYDIKLVNPIDNLGDTIKQYDKHAESYKSHNSQFMDSFENVVHDLF</sequence>